<keyword evidence="1" id="KW-1133">Transmembrane helix</keyword>
<reference evidence="3" key="1">
    <citation type="journal article" date="2019" name="Int. J. Syst. Evol. Microbiol.">
        <title>The Global Catalogue of Microorganisms (GCM) 10K type strain sequencing project: providing services to taxonomists for standard genome sequencing and annotation.</title>
        <authorList>
            <consortium name="The Broad Institute Genomics Platform"/>
            <consortium name="The Broad Institute Genome Sequencing Center for Infectious Disease"/>
            <person name="Wu L."/>
            <person name="Ma J."/>
        </authorList>
    </citation>
    <scope>NUCLEOTIDE SEQUENCE [LARGE SCALE GENOMIC DNA]</scope>
    <source>
        <strain evidence="3">JCM 16373</strain>
    </source>
</reference>
<dbReference type="RefSeq" id="WP_344568021.1">
    <property type="nucleotide sequence ID" value="NZ_BAAARJ010000014.1"/>
</dbReference>
<gene>
    <name evidence="2" type="ORF">GCM10009863_43670</name>
</gene>
<protein>
    <recommendedName>
        <fullName evidence="4">Tetratricopeptide repeat protein</fullName>
    </recommendedName>
</protein>
<name>A0ABP6CTB3_9ACTN</name>
<dbReference type="InterPro" id="IPR011990">
    <property type="entry name" value="TPR-like_helical_dom_sf"/>
</dbReference>
<dbReference type="Proteomes" id="UP001501447">
    <property type="component" value="Unassembled WGS sequence"/>
</dbReference>
<dbReference type="Gene3D" id="1.25.40.10">
    <property type="entry name" value="Tetratricopeptide repeat domain"/>
    <property type="match status" value="2"/>
</dbReference>
<sequence length="383" mass="42160">MTSGAGELSGAALLLAKAELLIDARHPAEAWPLLFQASKEDGENPMVWAEMARCQLAWGRPHATVLLARSALHYAPQLAYAHRLLTHGQLGDGDLAGGLASARECVRLDPGSWVCHWSLSEALRRQVTDQTPKAEKEAYLREALEAAGRAVELDPENPGTHEQVAQVQSMRGRKQDAHAAWQEVLRLDPADTRVRADLVRSQAEEGQAHLSDVISAGTDALAASPQSAAARHELHHSYHRMLCRTRWVALLSLLVATLAARVFPTGDDPAVLPVELGQRLYGLAWIAGIWTLTCVLAWRRLPRGAWRGMRALLGRSWQVRSAPLAAAWCLLCAVALLAVGWRDRAAMQWVVHAGWAVTLAVMYADYTVRENVPGRRRWPRLYG</sequence>
<feature type="transmembrane region" description="Helical" evidence="1">
    <location>
        <begin position="247"/>
        <end position="263"/>
    </location>
</feature>
<dbReference type="SUPFAM" id="SSF48452">
    <property type="entry name" value="TPR-like"/>
    <property type="match status" value="1"/>
</dbReference>
<proteinExistence type="predicted"/>
<evidence type="ECO:0000313" key="2">
    <source>
        <dbReference type="EMBL" id="GAA2624449.1"/>
    </source>
</evidence>
<comment type="caution">
    <text evidence="2">The sequence shown here is derived from an EMBL/GenBank/DDBJ whole genome shotgun (WGS) entry which is preliminary data.</text>
</comment>
<evidence type="ECO:0000256" key="1">
    <source>
        <dbReference type="SAM" id="Phobius"/>
    </source>
</evidence>
<keyword evidence="1" id="KW-0472">Membrane</keyword>
<keyword evidence="1" id="KW-0812">Transmembrane</keyword>
<feature type="transmembrane region" description="Helical" evidence="1">
    <location>
        <begin position="347"/>
        <end position="368"/>
    </location>
</feature>
<accession>A0ABP6CTB3</accession>
<dbReference type="EMBL" id="BAAARJ010000014">
    <property type="protein sequence ID" value="GAA2624449.1"/>
    <property type="molecule type" value="Genomic_DNA"/>
</dbReference>
<feature type="transmembrane region" description="Helical" evidence="1">
    <location>
        <begin position="283"/>
        <end position="301"/>
    </location>
</feature>
<evidence type="ECO:0000313" key="3">
    <source>
        <dbReference type="Proteomes" id="UP001501447"/>
    </source>
</evidence>
<feature type="transmembrane region" description="Helical" evidence="1">
    <location>
        <begin position="322"/>
        <end position="341"/>
    </location>
</feature>
<keyword evidence="3" id="KW-1185">Reference proteome</keyword>
<evidence type="ECO:0008006" key="4">
    <source>
        <dbReference type="Google" id="ProtNLM"/>
    </source>
</evidence>
<organism evidence="2 3">
    <name type="scientific">Streptomyces axinellae</name>
    <dbReference type="NCBI Taxonomy" id="552788"/>
    <lineage>
        <taxon>Bacteria</taxon>
        <taxon>Bacillati</taxon>
        <taxon>Actinomycetota</taxon>
        <taxon>Actinomycetes</taxon>
        <taxon>Kitasatosporales</taxon>
        <taxon>Streptomycetaceae</taxon>
        <taxon>Streptomyces</taxon>
    </lineage>
</organism>